<keyword evidence="8" id="KW-1185">Reference proteome</keyword>
<gene>
    <name evidence="7" type="ORF">BKA03_000011</name>
</gene>
<dbReference type="GO" id="GO:0005737">
    <property type="term" value="C:cytoplasm"/>
    <property type="evidence" value="ECO:0007669"/>
    <property type="project" value="TreeGrafter"/>
</dbReference>
<evidence type="ECO:0000259" key="6">
    <source>
        <dbReference type="PROSITE" id="PS51733"/>
    </source>
</evidence>
<dbReference type="Pfam" id="PF03099">
    <property type="entry name" value="BPL_LplA_LipB"/>
    <property type="match status" value="1"/>
</dbReference>
<dbReference type="Pfam" id="PF02237">
    <property type="entry name" value="BPL_C"/>
    <property type="match status" value="1"/>
</dbReference>
<dbReference type="Gene3D" id="3.30.930.10">
    <property type="entry name" value="Bira Bifunctional Protein, Domain 2"/>
    <property type="match status" value="1"/>
</dbReference>
<keyword evidence="1 7" id="KW-0436">Ligase</keyword>
<dbReference type="InterPro" id="IPR003142">
    <property type="entry name" value="BPL_C"/>
</dbReference>
<dbReference type="PANTHER" id="PTHR12835:SF5">
    <property type="entry name" value="BIOTIN--PROTEIN LIGASE"/>
    <property type="match status" value="1"/>
</dbReference>
<dbReference type="InterPro" id="IPR045864">
    <property type="entry name" value="aa-tRNA-synth_II/BPL/LPL"/>
</dbReference>
<dbReference type="NCBIfam" id="TIGR00121">
    <property type="entry name" value="birA_ligase"/>
    <property type="match status" value="1"/>
</dbReference>
<evidence type="ECO:0000313" key="7">
    <source>
        <dbReference type="EMBL" id="NYI39892.1"/>
    </source>
</evidence>
<dbReference type="GO" id="GO:0004077">
    <property type="term" value="F:biotin--[biotin carboxyl-carrier protein] ligase activity"/>
    <property type="evidence" value="ECO:0007669"/>
    <property type="project" value="UniProtKB-EC"/>
</dbReference>
<evidence type="ECO:0000256" key="2">
    <source>
        <dbReference type="ARBA" id="ARBA00022741"/>
    </source>
</evidence>
<dbReference type="CDD" id="cd16442">
    <property type="entry name" value="BPL"/>
    <property type="match status" value="1"/>
</dbReference>
<dbReference type="EC" id="6.3.4.15" evidence="5"/>
<evidence type="ECO:0000256" key="1">
    <source>
        <dbReference type="ARBA" id="ARBA00022598"/>
    </source>
</evidence>
<keyword evidence="2" id="KW-0547">Nucleotide-binding</keyword>
<evidence type="ECO:0000313" key="8">
    <source>
        <dbReference type="Proteomes" id="UP000547973"/>
    </source>
</evidence>
<dbReference type="InterPro" id="IPR004143">
    <property type="entry name" value="BPL_LPL_catalytic"/>
</dbReference>
<dbReference type="PANTHER" id="PTHR12835">
    <property type="entry name" value="BIOTIN PROTEIN LIGASE"/>
    <property type="match status" value="1"/>
</dbReference>
<reference evidence="7 8" key="1">
    <citation type="submission" date="2020-07" db="EMBL/GenBank/DDBJ databases">
        <title>Sequencing the genomes of 1000 actinobacteria strains.</title>
        <authorList>
            <person name="Klenk H.-P."/>
        </authorList>
    </citation>
    <scope>NUCLEOTIDE SEQUENCE [LARGE SCALE GENOMIC DNA]</scope>
    <source>
        <strain evidence="7 8">DSM 19970</strain>
    </source>
</reference>
<sequence length="297" mass="30507">MDTFNADAGAGAPLHSVAASRAALTADSLASLTGEHAALPLLVVTKASPSTNSELLEALAVEPDAWPHMSALVADHQTAGRGRAGREWLTPEGAALTVSYVLRPRLPRERWGLVPLVVGLAAVKTMRSVGIEASLKWPNDVVVNCADETEGGVKGDIAGWGSMRKIAGILCEVYEDAVVAGIGVNVSQTRAELPVPHATSMAMVGVRLLDRALLLDALSRQLAAEINSAEADPDAFVAELASVTCTLGRQVLVERTGASPLTGVAEGIGADGSLTVRTAAGEAVAVTAGDVRLRGAT</sequence>
<keyword evidence="4" id="KW-0092">Biotin</keyword>
<dbReference type="RefSeq" id="WP_062075600.1">
    <property type="nucleotide sequence ID" value="NZ_BBRC01000012.1"/>
</dbReference>
<dbReference type="PROSITE" id="PS51733">
    <property type="entry name" value="BPL_LPL_CATALYTIC"/>
    <property type="match status" value="1"/>
</dbReference>
<evidence type="ECO:0000256" key="5">
    <source>
        <dbReference type="ARBA" id="ARBA00024227"/>
    </source>
</evidence>
<evidence type="ECO:0000256" key="4">
    <source>
        <dbReference type="ARBA" id="ARBA00023267"/>
    </source>
</evidence>
<keyword evidence="3" id="KW-0067">ATP-binding</keyword>
<dbReference type="SUPFAM" id="SSF55681">
    <property type="entry name" value="Class II aaRS and biotin synthetases"/>
    <property type="match status" value="1"/>
</dbReference>
<evidence type="ECO:0000256" key="3">
    <source>
        <dbReference type="ARBA" id="ARBA00022840"/>
    </source>
</evidence>
<dbReference type="SUPFAM" id="SSF50037">
    <property type="entry name" value="C-terminal domain of transcriptional repressors"/>
    <property type="match status" value="1"/>
</dbReference>
<dbReference type="AlphaFoldDB" id="A0A7Y9Z6V7"/>
<comment type="caution">
    <text evidence="7">The sequence shown here is derived from an EMBL/GenBank/DDBJ whole genome shotgun (WGS) entry which is preliminary data.</text>
</comment>
<dbReference type="InterPro" id="IPR008988">
    <property type="entry name" value="Transcriptional_repressor_C"/>
</dbReference>
<proteinExistence type="predicted"/>
<dbReference type="InterPro" id="IPR004408">
    <property type="entry name" value="Biotin_CoA_COase_ligase"/>
</dbReference>
<accession>A0A7Y9Z6V7</accession>
<dbReference type="Proteomes" id="UP000547973">
    <property type="component" value="Unassembled WGS sequence"/>
</dbReference>
<dbReference type="GO" id="GO:0005524">
    <property type="term" value="F:ATP binding"/>
    <property type="evidence" value="ECO:0007669"/>
    <property type="project" value="UniProtKB-KW"/>
</dbReference>
<protein>
    <recommendedName>
        <fullName evidence="5">biotin--[biotin carboxyl-carrier protein] ligase</fullName>
        <ecNumber evidence="5">6.3.4.15</ecNumber>
    </recommendedName>
</protein>
<organism evidence="7 8">
    <name type="scientific">Demequina lutea</name>
    <dbReference type="NCBI Taxonomy" id="431489"/>
    <lineage>
        <taxon>Bacteria</taxon>
        <taxon>Bacillati</taxon>
        <taxon>Actinomycetota</taxon>
        <taxon>Actinomycetes</taxon>
        <taxon>Micrococcales</taxon>
        <taxon>Demequinaceae</taxon>
        <taxon>Demequina</taxon>
    </lineage>
</organism>
<dbReference type="Gene3D" id="2.30.30.100">
    <property type="match status" value="1"/>
</dbReference>
<feature type="domain" description="BPL/LPL catalytic" evidence="6">
    <location>
        <begin position="25"/>
        <end position="230"/>
    </location>
</feature>
<dbReference type="EMBL" id="JACBZO010000001">
    <property type="protein sequence ID" value="NYI39892.1"/>
    <property type="molecule type" value="Genomic_DNA"/>
</dbReference>
<name>A0A7Y9Z6V7_9MICO</name>